<dbReference type="EMBL" id="ONZP01000080">
    <property type="protein sequence ID" value="SPJ72818.1"/>
    <property type="molecule type" value="Genomic_DNA"/>
</dbReference>
<organism evidence="4 5">
    <name type="scientific">Fusarium torulosum</name>
    <dbReference type="NCBI Taxonomy" id="33205"/>
    <lineage>
        <taxon>Eukaryota</taxon>
        <taxon>Fungi</taxon>
        <taxon>Dikarya</taxon>
        <taxon>Ascomycota</taxon>
        <taxon>Pezizomycotina</taxon>
        <taxon>Sordariomycetes</taxon>
        <taxon>Hypocreomycetidae</taxon>
        <taxon>Hypocreales</taxon>
        <taxon>Nectriaceae</taxon>
        <taxon>Fusarium</taxon>
    </lineage>
</organism>
<dbReference type="InterPro" id="IPR002110">
    <property type="entry name" value="Ankyrin_rpt"/>
</dbReference>
<dbReference type="PROSITE" id="PS50088">
    <property type="entry name" value="ANK_REPEAT"/>
    <property type="match status" value="2"/>
</dbReference>
<dbReference type="PANTHER" id="PTHR24198:SF165">
    <property type="entry name" value="ANKYRIN REPEAT-CONTAINING PROTEIN-RELATED"/>
    <property type="match status" value="1"/>
</dbReference>
<feature type="repeat" description="ANK" evidence="3">
    <location>
        <begin position="183"/>
        <end position="215"/>
    </location>
</feature>
<protein>
    <recommendedName>
        <fullName evidence="6">Ankyrin</fullName>
    </recommendedName>
</protein>
<keyword evidence="1" id="KW-0677">Repeat</keyword>
<evidence type="ECO:0000313" key="5">
    <source>
        <dbReference type="Proteomes" id="UP001187734"/>
    </source>
</evidence>
<dbReference type="PANTHER" id="PTHR24198">
    <property type="entry name" value="ANKYRIN REPEAT AND PROTEIN KINASE DOMAIN-CONTAINING PROTEIN"/>
    <property type="match status" value="1"/>
</dbReference>
<reference evidence="4" key="1">
    <citation type="submission" date="2018-03" db="EMBL/GenBank/DDBJ databases">
        <authorList>
            <person name="Guldener U."/>
        </authorList>
    </citation>
    <scope>NUCLEOTIDE SEQUENCE</scope>
</reference>
<gene>
    <name evidence="4" type="ORF">FTOL_02547</name>
</gene>
<dbReference type="Proteomes" id="UP001187734">
    <property type="component" value="Unassembled WGS sequence"/>
</dbReference>
<keyword evidence="2 3" id="KW-0040">ANK repeat</keyword>
<proteinExistence type="predicted"/>
<dbReference type="PROSITE" id="PS50297">
    <property type="entry name" value="ANK_REP_REGION"/>
    <property type="match status" value="2"/>
</dbReference>
<dbReference type="AlphaFoldDB" id="A0AAE8M2Z0"/>
<evidence type="ECO:0000313" key="4">
    <source>
        <dbReference type="EMBL" id="SPJ72818.1"/>
    </source>
</evidence>
<name>A0AAE8M2Z0_9HYPO</name>
<feature type="repeat" description="ANK" evidence="3">
    <location>
        <begin position="24"/>
        <end position="53"/>
    </location>
</feature>
<dbReference type="Pfam" id="PF12796">
    <property type="entry name" value="Ank_2"/>
    <property type="match status" value="1"/>
</dbReference>
<dbReference type="Gene3D" id="1.25.40.20">
    <property type="entry name" value="Ankyrin repeat-containing domain"/>
    <property type="match status" value="2"/>
</dbReference>
<accession>A0AAE8M2Z0</accession>
<sequence>MLRRSARLPEASYLLTTGDGCWGTPLHVAIYLDNIEAVNLLLQTGVDVAANSPVHKQRLSPLAFVAQPIILTAARHINLVGALKVLLEKRANPNATDHRGKTALHFLGSPAAIHQSGPIVRINRTGVRLLLGHGASVLQGDDESGATLLHAAAFGADLNMLQLYLSSCPAEETRQTLRSKNKYGETLLHYAAAGAKSDIAELLISQGLDVNGTNTNGWTPLHCALTPASHGSQLNGLAKSIFDALKLA</sequence>
<dbReference type="SMART" id="SM00248">
    <property type="entry name" value="ANK"/>
    <property type="match status" value="5"/>
</dbReference>
<evidence type="ECO:0000256" key="3">
    <source>
        <dbReference type="PROSITE-ProRule" id="PRU00023"/>
    </source>
</evidence>
<comment type="caution">
    <text evidence="4">The sequence shown here is derived from an EMBL/GenBank/DDBJ whole genome shotgun (WGS) entry which is preliminary data.</text>
</comment>
<evidence type="ECO:0000256" key="1">
    <source>
        <dbReference type="ARBA" id="ARBA00022737"/>
    </source>
</evidence>
<evidence type="ECO:0000256" key="2">
    <source>
        <dbReference type="ARBA" id="ARBA00023043"/>
    </source>
</evidence>
<keyword evidence="5" id="KW-1185">Reference proteome</keyword>
<dbReference type="InterPro" id="IPR036770">
    <property type="entry name" value="Ankyrin_rpt-contain_sf"/>
</dbReference>
<dbReference type="SUPFAM" id="SSF48403">
    <property type="entry name" value="Ankyrin repeat"/>
    <property type="match status" value="1"/>
</dbReference>
<evidence type="ECO:0008006" key="6">
    <source>
        <dbReference type="Google" id="ProtNLM"/>
    </source>
</evidence>
<dbReference type="Pfam" id="PF00023">
    <property type="entry name" value="Ank"/>
    <property type="match status" value="1"/>
</dbReference>